<organism evidence="7 8">
    <name type="scientific">Propionispora hippei DSM 15287</name>
    <dbReference type="NCBI Taxonomy" id="1123003"/>
    <lineage>
        <taxon>Bacteria</taxon>
        <taxon>Bacillati</taxon>
        <taxon>Bacillota</taxon>
        <taxon>Negativicutes</taxon>
        <taxon>Selenomonadales</taxon>
        <taxon>Sporomusaceae</taxon>
        <taxon>Propionispora</taxon>
    </lineage>
</organism>
<protein>
    <recommendedName>
        <fullName evidence="2">cysteine-S-conjugate beta-lyase</fullName>
        <ecNumber evidence="2">4.4.1.13</ecNumber>
    </recommendedName>
</protein>
<evidence type="ECO:0000256" key="1">
    <source>
        <dbReference type="ARBA" id="ARBA00001933"/>
    </source>
</evidence>
<dbReference type="EMBL" id="FQZD01000015">
    <property type="protein sequence ID" value="SHJ27803.1"/>
    <property type="molecule type" value="Genomic_DNA"/>
</dbReference>
<sequence>MKYDFDTVIDRTNNFAAKYDEIGLKFGREDLVPLWVADMDFRTAEPIIEAIRQRAEQGIFGYTSRPKSYFAAASEWLSRRHGWAADPSLMLHSPGVVPSLSMMIQHFTEPGDKIIIQSPVYYPFFDVVRSHGRQLLENPLKNVNGRYEMDYDHLAELAAQGAKYLLLCSPHNPVGRVWHKDELVRLGQICLRHGVTVIADEIHSDLVYSAHKHIPFASISEEFGQNTITCIAPSKTFNLAGLQASIVIFPNREYKARFDAILGNLDIRRNNCFSLVAVEAAYRQGEEWLEQVNAYIKDNFAYIGDFCRTHIPEIKPNEPEGTYLVWLDCRELGLNRTELHDFMLNEAKLALDDGFWFSEQADGYMRLNAACPRSILTKALTQLKQAVAARRGKD</sequence>
<dbReference type="InterPro" id="IPR015421">
    <property type="entry name" value="PyrdxlP-dep_Trfase_major"/>
</dbReference>
<dbReference type="InterPro" id="IPR015422">
    <property type="entry name" value="PyrdxlP-dep_Trfase_small"/>
</dbReference>
<dbReference type="NCBIfam" id="TIGR04350">
    <property type="entry name" value="C_S_lyase_PatB"/>
    <property type="match status" value="1"/>
</dbReference>
<evidence type="ECO:0000256" key="4">
    <source>
        <dbReference type="ARBA" id="ARBA00023239"/>
    </source>
</evidence>
<dbReference type="RefSeq" id="WP_149734892.1">
    <property type="nucleotide sequence ID" value="NZ_FQZD01000015.1"/>
</dbReference>
<dbReference type="Proteomes" id="UP000322917">
    <property type="component" value="Unassembled WGS sequence"/>
</dbReference>
<evidence type="ECO:0000313" key="8">
    <source>
        <dbReference type="Proteomes" id="UP000322917"/>
    </source>
</evidence>
<keyword evidence="8" id="KW-1185">Reference proteome</keyword>
<evidence type="ECO:0000256" key="5">
    <source>
        <dbReference type="ARBA" id="ARBA00037974"/>
    </source>
</evidence>
<reference evidence="7 8" key="1">
    <citation type="submission" date="2016-11" db="EMBL/GenBank/DDBJ databases">
        <authorList>
            <person name="Varghese N."/>
            <person name="Submissions S."/>
        </authorList>
    </citation>
    <scope>NUCLEOTIDE SEQUENCE [LARGE SCALE GENOMIC DNA]</scope>
    <source>
        <strain evidence="7 8">DSM 15287</strain>
    </source>
</reference>
<evidence type="ECO:0000259" key="6">
    <source>
        <dbReference type="Pfam" id="PF00155"/>
    </source>
</evidence>
<dbReference type="PANTHER" id="PTHR43525:SF1">
    <property type="entry name" value="PROTEIN MALY"/>
    <property type="match status" value="1"/>
</dbReference>
<dbReference type="InterPro" id="IPR051798">
    <property type="entry name" value="Class-II_PLP-Dep_Aminotrans"/>
</dbReference>
<dbReference type="AlphaFoldDB" id="A0A1M6I046"/>
<comment type="similarity">
    <text evidence="5">Belongs to the class-II pyridoxal-phosphate-dependent aminotransferase family. MalY/PatB cystathionine beta-lyase subfamily.</text>
</comment>
<gene>
    <name evidence="7" type="ORF">SAMN02745170_02146</name>
</gene>
<dbReference type="EC" id="4.4.1.13" evidence="2"/>
<dbReference type="PANTHER" id="PTHR43525">
    <property type="entry name" value="PROTEIN MALY"/>
    <property type="match status" value="1"/>
</dbReference>
<feature type="domain" description="Aminotransferase class I/classII large" evidence="6">
    <location>
        <begin position="31"/>
        <end position="381"/>
    </location>
</feature>
<keyword evidence="3" id="KW-0663">Pyridoxal phosphate</keyword>
<evidence type="ECO:0000313" key="7">
    <source>
        <dbReference type="EMBL" id="SHJ27803.1"/>
    </source>
</evidence>
<dbReference type="Gene3D" id="3.40.640.10">
    <property type="entry name" value="Type I PLP-dependent aspartate aminotransferase-like (Major domain)"/>
    <property type="match status" value="1"/>
</dbReference>
<name>A0A1M6I046_9FIRM</name>
<dbReference type="GO" id="GO:0047804">
    <property type="term" value="F:cysteine-S-conjugate beta-lyase activity"/>
    <property type="evidence" value="ECO:0007669"/>
    <property type="project" value="UniProtKB-EC"/>
</dbReference>
<dbReference type="OrthoDB" id="9802328at2"/>
<dbReference type="InterPro" id="IPR027619">
    <property type="entry name" value="C-S_lyase_PatB-like"/>
</dbReference>
<dbReference type="GO" id="GO:0030170">
    <property type="term" value="F:pyridoxal phosphate binding"/>
    <property type="evidence" value="ECO:0007669"/>
    <property type="project" value="InterPro"/>
</dbReference>
<comment type="cofactor">
    <cofactor evidence="1">
        <name>pyridoxal 5'-phosphate</name>
        <dbReference type="ChEBI" id="CHEBI:597326"/>
    </cofactor>
</comment>
<dbReference type="SUPFAM" id="SSF53383">
    <property type="entry name" value="PLP-dependent transferases"/>
    <property type="match status" value="1"/>
</dbReference>
<accession>A0A1M6I046</accession>
<proteinExistence type="inferred from homology"/>
<dbReference type="CDD" id="cd00609">
    <property type="entry name" value="AAT_like"/>
    <property type="match status" value="1"/>
</dbReference>
<keyword evidence="4 7" id="KW-0456">Lyase</keyword>
<dbReference type="Pfam" id="PF00155">
    <property type="entry name" value="Aminotran_1_2"/>
    <property type="match status" value="1"/>
</dbReference>
<evidence type="ECO:0000256" key="3">
    <source>
        <dbReference type="ARBA" id="ARBA00022898"/>
    </source>
</evidence>
<dbReference type="Gene3D" id="3.90.1150.10">
    <property type="entry name" value="Aspartate Aminotransferase, domain 1"/>
    <property type="match status" value="1"/>
</dbReference>
<evidence type="ECO:0000256" key="2">
    <source>
        <dbReference type="ARBA" id="ARBA00012224"/>
    </source>
</evidence>
<dbReference type="InterPro" id="IPR004839">
    <property type="entry name" value="Aminotransferase_I/II_large"/>
</dbReference>
<dbReference type="InterPro" id="IPR015424">
    <property type="entry name" value="PyrdxlP-dep_Trfase"/>
</dbReference>